<dbReference type="EMBL" id="QKRW01000002">
    <property type="protein sequence ID" value="RAL68177.1"/>
    <property type="molecule type" value="Genomic_DNA"/>
</dbReference>
<comment type="caution">
    <text evidence="2">The sequence shown here is derived from an EMBL/GenBank/DDBJ whole genome shotgun (WGS) entry which is preliminary data.</text>
</comment>
<dbReference type="OrthoDB" id="3530177at2759"/>
<evidence type="ECO:0000313" key="2">
    <source>
        <dbReference type="EMBL" id="RAL68177.1"/>
    </source>
</evidence>
<gene>
    <name evidence="2" type="ORF">DID88_008884</name>
</gene>
<evidence type="ECO:0000256" key="1">
    <source>
        <dbReference type="SAM" id="MobiDB-lite"/>
    </source>
</evidence>
<dbReference type="Proteomes" id="UP000249056">
    <property type="component" value="Unassembled WGS sequence"/>
</dbReference>
<accession>A0A395J6S2</accession>
<keyword evidence="3" id="KW-1185">Reference proteome</keyword>
<proteinExistence type="predicted"/>
<feature type="region of interest" description="Disordered" evidence="1">
    <location>
        <begin position="29"/>
        <end position="61"/>
    </location>
</feature>
<sequence length="175" mass="19510">MDTLKWNANLTVRHKEPIITVREILQDSDNSVDGQADQAAKTTSSQSDLKRNHQEVEKGSDLTTSIRIEKEQVSPAKRHRNGRGMAPIRLQDVDNDKSHRLAFMETEVTALVKGKGMVPDTSNLEKLPGHLNPALLGVAPPLICTSDIRSESLRSHEKMSIEEESFNKVISPIHE</sequence>
<name>A0A395J6S2_9HELO</name>
<feature type="compositionally biased region" description="Basic and acidic residues" evidence="1">
    <location>
        <begin position="48"/>
        <end position="60"/>
    </location>
</feature>
<reference evidence="2 3" key="1">
    <citation type="submission" date="2018-06" db="EMBL/GenBank/DDBJ databases">
        <title>Genome Sequence of the Brown Rot Fungal Pathogen Monilinia fructigena.</title>
        <authorList>
            <person name="Landi L."/>
            <person name="De Miccolis Angelini R.M."/>
            <person name="Pollastro S."/>
            <person name="Abate D."/>
            <person name="Faretra F."/>
            <person name="Romanazzi G."/>
        </authorList>
    </citation>
    <scope>NUCLEOTIDE SEQUENCE [LARGE SCALE GENOMIC DNA]</scope>
    <source>
        <strain evidence="2 3">Mfrg269</strain>
    </source>
</reference>
<dbReference type="AlphaFoldDB" id="A0A395J6S2"/>
<evidence type="ECO:0000313" key="3">
    <source>
        <dbReference type="Proteomes" id="UP000249056"/>
    </source>
</evidence>
<protein>
    <submittedName>
        <fullName evidence="2">Uncharacterized protein</fullName>
    </submittedName>
</protein>
<organism evidence="2 3">
    <name type="scientific">Monilinia fructigena</name>
    <dbReference type="NCBI Taxonomy" id="38457"/>
    <lineage>
        <taxon>Eukaryota</taxon>
        <taxon>Fungi</taxon>
        <taxon>Dikarya</taxon>
        <taxon>Ascomycota</taxon>
        <taxon>Pezizomycotina</taxon>
        <taxon>Leotiomycetes</taxon>
        <taxon>Helotiales</taxon>
        <taxon>Sclerotiniaceae</taxon>
        <taxon>Monilinia</taxon>
    </lineage>
</organism>